<evidence type="ECO:0000313" key="3">
    <source>
        <dbReference type="Proteomes" id="UP000290365"/>
    </source>
</evidence>
<name>A0A4P6JVC7_KTERU</name>
<protein>
    <recommendedName>
        <fullName evidence="1">Type II secretion system protein GspE N-terminal domain-containing protein</fullName>
    </recommendedName>
</protein>
<dbReference type="Gene3D" id="3.30.300.160">
    <property type="entry name" value="Type II secretion system, protein E, N-terminal domain"/>
    <property type="match status" value="1"/>
</dbReference>
<sequence>MITTRSKSLSRPANLYYIDSLFSWLSAEVNSKWGGSGAVIAHELRDTSINYQAEEQVAILHIRGGNQEQGAIYRAAERIRRNIRHGDSVIVLGCTCAVVLPHTALPGAQLVATRIVKLLIDVEYELQIVSGPAALTLLHNLQENQEARVIQKEPLEEQALQAALRPAHDIEALPYLAFLASYPSRRLLHIFPYELACRYRCVPVGAERRVLTVATSQRLDREVISLFQQATQRTIFQVRCEAGMIEELLGYWQRTLV</sequence>
<dbReference type="OrthoDB" id="156532at2"/>
<dbReference type="InterPro" id="IPR037257">
    <property type="entry name" value="T2SS_E_N_sf"/>
</dbReference>
<keyword evidence="3" id="KW-1185">Reference proteome</keyword>
<feature type="domain" description="Type II secretion system protein GspE N-terminal" evidence="1">
    <location>
        <begin position="173"/>
        <end position="252"/>
    </location>
</feature>
<dbReference type="EMBL" id="CP035758">
    <property type="protein sequence ID" value="QBD79619.1"/>
    <property type="molecule type" value="Genomic_DNA"/>
</dbReference>
<evidence type="ECO:0000313" key="2">
    <source>
        <dbReference type="EMBL" id="QBD79619.1"/>
    </source>
</evidence>
<dbReference type="KEGG" id="kbs:EPA93_28030"/>
<accession>A0A4P6JVC7</accession>
<proteinExistence type="predicted"/>
<dbReference type="SUPFAM" id="SSF160246">
    <property type="entry name" value="EspE N-terminal domain-like"/>
    <property type="match status" value="1"/>
</dbReference>
<dbReference type="Proteomes" id="UP000290365">
    <property type="component" value="Chromosome"/>
</dbReference>
<gene>
    <name evidence="2" type="ORF">EPA93_28030</name>
</gene>
<dbReference type="InterPro" id="IPR007831">
    <property type="entry name" value="T2SS_GspE_N"/>
</dbReference>
<dbReference type="AlphaFoldDB" id="A0A4P6JVC7"/>
<reference evidence="2 3" key="1">
    <citation type="submission" date="2019-01" db="EMBL/GenBank/DDBJ databases">
        <title>Ktedonosporobacter rubrisoli SCAWS-G2.</title>
        <authorList>
            <person name="Huang Y."/>
            <person name="Yan B."/>
        </authorList>
    </citation>
    <scope>NUCLEOTIDE SEQUENCE [LARGE SCALE GENOMIC DNA]</scope>
    <source>
        <strain evidence="2 3">SCAWS-G2</strain>
    </source>
</reference>
<dbReference type="Pfam" id="PF05157">
    <property type="entry name" value="MshEN"/>
    <property type="match status" value="1"/>
</dbReference>
<evidence type="ECO:0000259" key="1">
    <source>
        <dbReference type="Pfam" id="PF05157"/>
    </source>
</evidence>
<organism evidence="2 3">
    <name type="scientific">Ktedonosporobacter rubrisoli</name>
    <dbReference type="NCBI Taxonomy" id="2509675"/>
    <lineage>
        <taxon>Bacteria</taxon>
        <taxon>Bacillati</taxon>
        <taxon>Chloroflexota</taxon>
        <taxon>Ktedonobacteria</taxon>
        <taxon>Ktedonobacterales</taxon>
        <taxon>Ktedonosporobacteraceae</taxon>
        <taxon>Ktedonosporobacter</taxon>
    </lineage>
</organism>